<dbReference type="Proteomes" id="UP000271193">
    <property type="component" value="Chromosome"/>
</dbReference>
<feature type="transmembrane region" description="Helical" evidence="5">
    <location>
        <begin position="153"/>
        <end position="171"/>
    </location>
</feature>
<name>A0A3G6TFZ4_9FLAO</name>
<evidence type="ECO:0000256" key="2">
    <source>
        <dbReference type="ARBA" id="ARBA00022692"/>
    </source>
</evidence>
<evidence type="ECO:0000256" key="1">
    <source>
        <dbReference type="ARBA" id="ARBA00004141"/>
    </source>
</evidence>
<evidence type="ECO:0000313" key="7">
    <source>
        <dbReference type="EMBL" id="AZB26907.1"/>
    </source>
</evidence>
<dbReference type="GO" id="GO:0016020">
    <property type="term" value="C:membrane"/>
    <property type="evidence" value="ECO:0007669"/>
    <property type="project" value="UniProtKB-SubCell"/>
</dbReference>
<feature type="transmembrane region" description="Helical" evidence="5">
    <location>
        <begin position="81"/>
        <end position="101"/>
    </location>
</feature>
<evidence type="ECO:0000256" key="3">
    <source>
        <dbReference type="ARBA" id="ARBA00022989"/>
    </source>
</evidence>
<evidence type="ECO:0000313" key="8">
    <source>
        <dbReference type="Proteomes" id="UP000271193"/>
    </source>
</evidence>
<feature type="transmembrane region" description="Helical" evidence="5">
    <location>
        <begin position="124"/>
        <end position="141"/>
    </location>
</feature>
<dbReference type="KEGG" id="cben:EG339_21125"/>
<gene>
    <name evidence="7" type="ORF">EG339_21125</name>
</gene>
<dbReference type="InterPro" id="IPR009908">
    <property type="entry name" value="Methylamine_util_MauE"/>
</dbReference>
<evidence type="ECO:0000259" key="6">
    <source>
        <dbReference type="Pfam" id="PF07291"/>
    </source>
</evidence>
<keyword evidence="8" id="KW-1185">Reference proteome</keyword>
<protein>
    <submittedName>
        <fullName evidence="7">Tellurium resistance protein TerC</fullName>
    </submittedName>
</protein>
<keyword evidence="2 5" id="KW-0812">Transmembrane</keyword>
<organism evidence="7 8">
    <name type="scientific">Chryseobacterium bernardetii</name>
    <dbReference type="NCBI Taxonomy" id="1241978"/>
    <lineage>
        <taxon>Bacteria</taxon>
        <taxon>Pseudomonadati</taxon>
        <taxon>Bacteroidota</taxon>
        <taxon>Flavobacteriia</taxon>
        <taxon>Flavobacteriales</taxon>
        <taxon>Weeksellaceae</taxon>
        <taxon>Chryseobacterium group</taxon>
        <taxon>Chryseobacterium</taxon>
    </lineage>
</organism>
<keyword evidence="3 5" id="KW-1133">Transmembrane helix</keyword>
<sequence>MPMVMRVINFIWKHLVKIVSILLALLFIYAAASKLFDFEAFQVQLAQSPLLSAYAGVISYGILVIEFLVAIILLIPNSNKVGLYASIGLMSAFTLYIYLILKYSDFVPCSCGGILEKLGWTEHLIFNIFFLVLSFIALIVLVKKMGRSGLKELGVGGLIIVISCLFVFALFRSSEHIIKSDNNFTRRFLPHPVLIEKTKDLKVNSFYLAGIEEGILYLGNISAPLIVTTIDTSLTVFSQMHTIIDKKDYNFRNVKLQVRKPYFYVFDGTVPIIYRGHLGDSIARTLSYKDAFFNQMVILDSTRFAIRTQRGSDRSYTLALLDLSRNSKVKLKSNILQGQIDGVFSVDGSLISNSDATKLVYTYVYRNQFIVMDSTMKIDNRFQTIDTTTHAKITITKLSDGSKKMGAPPFTVNKRSVIAGKFLFNESNLKGQYETSESWRTSSIIDVYNTAQQQYIGSFYINHKKGEALSSWLVSGSYLYVIVGNELRRYKIRGEVFK</sequence>
<comment type="subcellular location">
    <subcellularLocation>
        <location evidence="1">Membrane</location>
        <topology evidence="1">Multi-pass membrane protein</topology>
    </subcellularLocation>
</comment>
<dbReference type="GO" id="GO:0030416">
    <property type="term" value="P:methylamine metabolic process"/>
    <property type="evidence" value="ECO:0007669"/>
    <property type="project" value="InterPro"/>
</dbReference>
<feature type="domain" description="Methylamine utilisation protein MauE" evidence="6">
    <location>
        <begin position="14"/>
        <end position="139"/>
    </location>
</feature>
<accession>A0A3G6TFZ4</accession>
<dbReference type="Pfam" id="PF07291">
    <property type="entry name" value="MauE"/>
    <property type="match status" value="1"/>
</dbReference>
<evidence type="ECO:0000256" key="5">
    <source>
        <dbReference type="SAM" id="Phobius"/>
    </source>
</evidence>
<keyword evidence="4 5" id="KW-0472">Membrane</keyword>
<dbReference type="EMBL" id="CP033932">
    <property type="protein sequence ID" value="AZB26907.1"/>
    <property type="molecule type" value="Genomic_DNA"/>
</dbReference>
<dbReference type="RefSeq" id="WP_123871811.1">
    <property type="nucleotide sequence ID" value="NZ_CP033932.1"/>
</dbReference>
<dbReference type="AlphaFoldDB" id="A0A3G6TFZ4"/>
<evidence type="ECO:0000256" key="4">
    <source>
        <dbReference type="ARBA" id="ARBA00023136"/>
    </source>
</evidence>
<proteinExistence type="predicted"/>
<reference evidence="8" key="1">
    <citation type="submission" date="2018-11" db="EMBL/GenBank/DDBJ databases">
        <title>Proposal to divide the Flavobacteriaceae and reorganize its genera based on Amino Acid Identity values calculated from whole genome sequences.</title>
        <authorList>
            <person name="Nicholson A.C."/>
            <person name="Gulvik C.A."/>
            <person name="Whitney A.M."/>
            <person name="Humrighouse B.W."/>
            <person name="Bell M."/>
            <person name="Holmes B."/>
            <person name="Steigerwalt A.G."/>
            <person name="Villarma A."/>
            <person name="Sheth M."/>
            <person name="Batra D."/>
            <person name="Pryor J."/>
            <person name="Bernardet J.-F."/>
            <person name="Hugo C."/>
            <person name="Kampfer P."/>
            <person name="Newman J."/>
            <person name="McQuiston J.R."/>
        </authorList>
    </citation>
    <scope>NUCLEOTIDE SEQUENCE [LARGE SCALE GENOMIC DNA]</scope>
    <source>
        <strain evidence="8">G0229</strain>
    </source>
</reference>
<feature type="transmembrane region" description="Helical" evidence="5">
    <location>
        <begin position="51"/>
        <end position="74"/>
    </location>
</feature>
<dbReference type="GeneID" id="99067310"/>